<evidence type="ECO:0000256" key="2">
    <source>
        <dbReference type="ARBA" id="ARBA00012802"/>
    </source>
</evidence>
<keyword evidence="5" id="KW-1003">Cell membrane</keyword>
<feature type="transmembrane region" description="Helical" evidence="17">
    <location>
        <begin position="209"/>
        <end position="234"/>
    </location>
</feature>
<dbReference type="GO" id="GO:0009401">
    <property type="term" value="P:phosphoenolpyruvate-dependent sugar phosphotransferase system"/>
    <property type="evidence" value="ECO:0007669"/>
    <property type="project" value="UniProtKB-KW"/>
</dbReference>
<dbReference type="PANTHER" id="PTHR33989">
    <property type="match status" value="1"/>
</dbReference>
<evidence type="ECO:0000256" key="1">
    <source>
        <dbReference type="ARBA" id="ARBA00004651"/>
    </source>
</evidence>
<dbReference type="eggNOG" id="COG1440">
    <property type="taxonomic scope" value="Bacteria"/>
</dbReference>
<evidence type="ECO:0000256" key="8">
    <source>
        <dbReference type="ARBA" id="ARBA00022679"/>
    </source>
</evidence>
<feature type="transmembrane region" description="Helical" evidence="17">
    <location>
        <begin position="403"/>
        <end position="431"/>
    </location>
</feature>
<evidence type="ECO:0000256" key="6">
    <source>
        <dbReference type="ARBA" id="ARBA00022553"/>
    </source>
</evidence>
<evidence type="ECO:0000256" key="14">
    <source>
        <dbReference type="ARBA" id="ARBA00029639"/>
    </source>
</evidence>
<keyword evidence="13 17" id="KW-0472">Membrane</keyword>
<dbReference type="InterPro" id="IPR004501">
    <property type="entry name" value="PTS_EIIC_3"/>
</dbReference>
<evidence type="ECO:0000256" key="15">
    <source>
        <dbReference type="ARBA" id="ARBA00048444"/>
    </source>
</evidence>
<dbReference type="PANTHER" id="PTHR33989:SF8">
    <property type="entry name" value="PERMEASE IIC COMPONENT"/>
    <property type="match status" value="1"/>
</dbReference>
<keyword evidence="10 17" id="KW-0812">Transmembrane</keyword>
<evidence type="ECO:0000256" key="11">
    <source>
        <dbReference type="ARBA" id="ARBA00022777"/>
    </source>
</evidence>
<comment type="caution">
    <text evidence="20">The sequence shown here is derived from an EMBL/GenBank/DDBJ whole genome shotgun (WGS) entry which is preliminary data.</text>
</comment>
<accession>A0A0R1EQC0</accession>
<dbReference type="NCBIfam" id="TIGR00853">
    <property type="entry name" value="pts-lac"/>
    <property type="match status" value="1"/>
</dbReference>
<dbReference type="InterPro" id="IPR003501">
    <property type="entry name" value="PTS_EIIB_2/3"/>
</dbReference>
<keyword evidence="7" id="KW-0762">Sugar transport</keyword>
<keyword evidence="12 17" id="KW-1133">Transmembrane helix</keyword>
<evidence type="ECO:0000256" key="10">
    <source>
        <dbReference type="ARBA" id="ARBA00022692"/>
    </source>
</evidence>
<evidence type="ECO:0000256" key="13">
    <source>
        <dbReference type="ARBA" id="ARBA00023136"/>
    </source>
</evidence>
<feature type="transmembrane region" description="Helical" evidence="17">
    <location>
        <begin position="87"/>
        <end position="107"/>
    </location>
</feature>
<dbReference type="InterPro" id="IPR013012">
    <property type="entry name" value="PTS_EIIB_3"/>
</dbReference>
<dbReference type="PROSITE" id="PS51105">
    <property type="entry name" value="PTS_EIIC_TYPE_3"/>
    <property type="match status" value="1"/>
</dbReference>
<dbReference type="InterPro" id="IPR051088">
    <property type="entry name" value="PTS_Sugar-EIIC/EIIB"/>
</dbReference>
<evidence type="ECO:0000259" key="18">
    <source>
        <dbReference type="PROSITE" id="PS51100"/>
    </source>
</evidence>
<dbReference type="Proteomes" id="UP000051984">
    <property type="component" value="Unassembled WGS sequence"/>
</dbReference>
<evidence type="ECO:0000256" key="17">
    <source>
        <dbReference type="SAM" id="Phobius"/>
    </source>
</evidence>
<evidence type="ECO:0000256" key="7">
    <source>
        <dbReference type="ARBA" id="ARBA00022597"/>
    </source>
</evidence>
<keyword evidence="4" id="KW-0813">Transport</keyword>
<dbReference type="GO" id="GO:0016301">
    <property type="term" value="F:kinase activity"/>
    <property type="evidence" value="ECO:0007669"/>
    <property type="project" value="UniProtKB-KW"/>
</dbReference>
<dbReference type="GO" id="GO:0022869">
    <property type="term" value="F:protein-N(PI)-phosphohistidine-lactose phosphotransferase system transporter activity"/>
    <property type="evidence" value="ECO:0007669"/>
    <property type="project" value="InterPro"/>
</dbReference>
<dbReference type="Pfam" id="PF02302">
    <property type="entry name" value="PTS_IIB"/>
    <property type="match status" value="1"/>
</dbReference>
<sequence>MKQSTKDWASLLQARLCFGFQALRRKRLMNKVFDKLKPIFEAIAANKYISAIRDGFIACMPIIIFSSIFMMVAYVPNAWGFYWPDNVTNTLMVAYNYSMGLLALFVAGTTGKNLTDSKNLELPKTNQINPVAVIVASEISFVILSILPLKTGVDLTYMGTQGLICAYIVGLIVPNIYYVCIKNNVTIKLPAQVPGNIAQSFKDLIPMGLSVTAFWLFGVGFKAATGTVLPRWIIQVLSPLFQASDSYLGLALIAGAMAFFWFCGVQGPSIVQPAVVPIMIANTAANLQQYQAGQHVSHVLAMNTMDYVMNFGGTGATLVVPFIMLFAARSAQLKAVGKVSFVPCTFGVNEPVLFGMPIIMNPIFFIPFLATPIVNVCLFKFFVSVLGMNSMMYTMPWTVPGPIGILISTGFAPLAFAFVLLTLVLDVAIYFPFIRVYDSTLLAEEKAKEEVIEDDGMAVQASDTVSPSIPTGLTVATATDDDATHVLPETAPSAHGEAYFKQNEVNVLVLCAGGGTSGILANALNKLSKERGLKLSAAARAYGQDMDLIKDMNMVILAPQMESMKGNLKKITDKYGVKLVTTTGRQYIELTNNGDKALDFVESNL</sequence>
<proteinExistence type="predicted"/>
<feature type="transmembrane region" description="Helical" evidence="17">
    <location>
        <begin position="363"/>
        <end position="383"/>
    </location>
</feature>
<evidence type="ECO:0000313" key="20">
    <source>
        <dbReference type="EMBL" id="KRK09684.1"/>
    </source>
</evidence>
<protein>
    <recommendedName>
        <fullName evidence="3">PTS system lactose-specific EIICB component</fullName>
        <ecNumber evidence="2">2.7.1.207</ecNumber>
    </recommendedName>
    <alternativeName>
        <fullName evidence="14">EIICB-Lac</fullName>
    </alternativeName>
</protein>
<feature type="transmembrane region" description="Helical" evidence="17">
    <location>
        <begin position="128"/>
        <end position="149"/>
    </location>
</feature>
<evidence type="ECO:0000256" key="12">
    <source>
        <dbReference type="ARBA" id="ARBA00022989"/>
    </source>
</evidence>
<feature type="transmembrane region" description="Helical" evidence="17">
    <location>
        <begin position="161"/>
        <end position="180"/>
    </location>
</feature>
<dbReference type="InterPro" id="IPR003352">
    <property type="entry name" value="PTS_EIIC"/>
</dbReference>
<dbReference type="PROSITE" id="PS51100">
    <property type="entry name" value="PTS_EIIB_TYPE_3"/>
    <property type="match status" value="1"/>
</dbReference>
<dbReference type="EMBL" id="AZCT01000030">
    <property type="protein sequence ID" value="KRK09684.1"/>
    <property type="molecule type" value="Genomic_DNA"/>
</dbReference>
<dbReference type="SUPFAM" id="SSF52794">
    <property type="entry name" value="PTS system IIB component-like"/>
    <property type="match status" value="1"/>
</dbReference>
<dbReference type="Gene3D" id="3.40.50.2300">
    <property type="match status" value="1"/>
</dbReference>
<evidence type="ECO:0000256" key="9">
    <source>
        <dbReference type="ARBA" id="ARBA00022683"/>
    </source>
</evidence>
<dbReference type="PATRIC" id="fig|1423816.3.peg.2316"/>
<dbReference type="eggNOG" id="COG1455">
    <property type="taxonomic scope" value="Bacteria"/>
</dbReference>
<keyword evidence="6" id="KW-0597">Phosphoprotein</keyword>
<keyword evidence="9" id="KW-0598">Phosphotransferase system</keyword>
<feature type="domain" description="PTS EIIB type-3" evidence="18">
    <location>
        <begin position="504"/>
        <end position="605"/>
    </location>
</feature>
<dbReference type="AlphaFoldDB" id="A0A0R1EQC0"/>
<reference evidence="20 21" key="1">
    <citation type="journal article" date="2015" name="Genome Announc.">
        <title>Expanding the biotechnology potential of lactobacilli through comparative genomics of 213 strains and associated genera.</title>
        <authorList>
            <person name="Sun Z."/>
            <person name="Harris H.M."/>
            <person name="McCann A."/>
            <person name="Guo C."/>
            <person name="Argimon S."/>
            <person name="Zhang W."/>
            <person name="Yang X."/>
            <person name="Jeffery I.B."/>
            <person name="Cooney J.C."/>
            <person name="Kagawa T.F."/>
            <person name="Liu W."/>
            <person name="Song Y."/>
            <person name="Salvetti E."/>
            <person name="Wrobel A."/>
            <person name="Rasinkangas P."/>
            <person name="Parkhill J."/>
            <person name="Rea M.C."/>
            <person name="O'Sullivan O."/>
            <person name="Ritari J."/>
            <person name="Douillard F.P."/>
            <person name="Paul Ross R."/>
            <person name="Yang R."/>
            <person name="Briner A.E."/>
            <person name="Felis G.E."/>
            <person name="de Vos W.M."/>
            <person name="Barrangou R."/>
            <person name="Klaenhammer T.R."/>
            <person name="Caufield P.W."/>
            <person name="Cui Y."/>
            <person name="Zhang H."/>
            <person name="O'Toole P.W."/>
        </authorList>
    </citation>
    <scope>NUCLEOTIDE SEQUENCE [LARGE SCALE GENOMIC DNA]</scope>
    <source>
        <strain evidence="20 21">DSM 20178</strain>
    </source>
</reference>
<feature type="domain" description="PTS EIIC type-3" evidence="19">
    <location>
        <begin position="32"/>
        <end position="433"/>
    </location>
</feature>
<dbReference type="NCBIfam" id="TIGR00410">
    <property type="entry name" value="lacE"/>
    <property type="match status" value="1"/>
</dbReference>
<keyword evidence="11" id="KW-0418">Kinase</keyword>
<evidence type="ECO:0000313" key="21">
    <source>
        <dbReference type="Proteomes" id="UP000051984"/>
    </source>
</evidence>
<dbReference type="Pfam" id="PF02378">
    <property type="entry name" value="PTS_EIIC"/>
    <property type="match status" value="1"/>
</dbReference>
<dbReference type="InterPro" id="IPR041713">
    <property type="entry name" value="PTS_IIB"/>
</dbReference>
<dbReference type="InterPro" id="IPR004801">
    <property type="entry name" value="LacE"/>
</dbReference>
<dbReference type="CDD" id="cd05565">
    <property type="entry name" value="PTS_IIB_lactose"/>
    <property type="match status" value="1"/>
</dbReference>
<feature type="transmembrane region" description="Helical" evidence="17">
    <location>
        <begin position="246"/>
        <end position="263"/>
    </location>
</feature>
<keyword evidence="8" id="KW-0808">Transferase</keyword>
<dbReference type="EC" id="2.7.1.207" evidence="2"/>
<dbReference type="NCBIfam" id="TIGR00394">
    <property type="entry name" value="lac_pts_IIC"/>
    <property type="match status" value="1"/>
</dbReference>
<evidence type="ECO:0000259" key="19">
    <source>
        <dbReference type="PROSITE" id="PS51105"/>
    </source>
</evidence>
<dbReference type="GO" id="GO:1901264">
    <property type="term" value="P:carbohydrate derivative transport"/>
    <property type="evidence" value="ECO:0007669"/>
    <property type="project" value="TreeGrafter"/>
</dbReference>
<organism evidence="20 21">
    <name type="scientific">Lacticaseibacillus zeae DSM 20178 = KCTC 3804</name>
    <dbReference type="NCBI Taxonomy" id="1423816"/>
    <lineage>
        <taxon>Bacteria</taxon>
        <taxon>Bacillati</taxon>
        <taxon>Bacillota</taxon>
        <taxon>Bacilli</taxon>
        <taxon>Lactobacillales</taxon>
        <taxon>Lactobacillaceae</taxon>
        <taxon>Lacticaseibacillus</taxon>
    </lineage>
</organism>
<dbReference type="InterPro" id="IPR036095">
    <property type="entry name" value="PTS_EIIB-like_sf"/>
</dbReference>
<evidence type="ECO:0000256" key="4">
    <source>
        <dbReference type="ARBA" id="ARBA00022448"/>
    </source>
</evidence>
<feature type="transmembrane region" description="Helical" evidence="17">
    <location>
        <begin position="55"/>
        <end position="75"/>
    </location>
</feature>
<feature type="transmembrane region" description="Helical" evidence="17">
    <location>
        <begin position="307"/>
        <end position="328"/>
    </location>
</feature>
<feature type="modified residue" description="Phosphocysteine; by EIIA" evidence="16">
    <location>
        <position position="511"/>
    </location>
</feature>
<evidence type="ECO:0000256" key="5">
    <source>
        <dbReference type="ARBA" id="ARBA00022475"/>
    </source>
</evidence>
<evidence type="ECO:0000256" key="3">
    <source>
        <dbReference type="ARBA" id="ARBA00020834"/>
    </source>
</evidence>
<comment type="catalytic activity">
    <reaction evidence="15">
        <text>lactose(out) + N(pros)-phospho-L-histidyl-[protein] = lactose 6-phosphate(in) + L-histidyl-[protein]</text>
        <dbReference type="Rhea" id="RHEA:42400"/>
        <dbReference type="Rhea" id="RHEA-COMP:9745"/>
        <dbReference type="Rhea" id="RHEA-COMP:9746"/>
        <dbReference type="ChEBI" id="CHEBI:17716"/>
        <dbReference type="ChEBI" id="CHEBI:29979"/>
        <dbReference type="ChEBI" id="CHEBI:64837"/>
        <dbReference type="ChEBI" id="CHEBI:79080"/>
        <dbReference type="EC" id="2.7.1.207"/>
    </reaction>
</comment>
<gene>
    <name evidence="20" type="ORF">FD51_GL002236</name>
</gene>
<evidence type="ECO:0000256" key="16">
    <source>
        <dbReference type="PROSITE-ProRule" id="PRU00423"/>
    </source>
</evidence>
<comment type="subcellular location">
    <subcellularLocation>
        <location evidence="1">Cell membrane</location>
        <topology evidence="1">Multi-pass membrane protein</topology>
    </subcellularLocation>
</comment>
<name>A0A0R1EQC0_LACZE</name>
<dbReference type="GO" id="GO:0005886">
    <property type="term" value="C:plasma membrane"/>
    <property type="evidence" value="ECO:0007669"/>
    <property type="project" value="UniProtKB-SubCell"/>
</dbReference>